<accession>A0A4V5NE82</accession>
<dbReference type="PANTHER" id="PTHR42973:SF13">
    <property type="entry name" value="FAD-BINDING PCMH-TYPE DOMAIN-CONTAINING PROTEIN"/>
    <property type="match status" value="1"/>
</dbReference>
<dbReference type="InterPro" id="IPR050416">
    <property type="entry name" value="FAD-linked_Oxidoreductase"/>
</dbReference>
<comment type="similarity">
    <text evidence="1">Belongs to the oxygen-dependent FAD-linked oxidoreductase family.</text>
</comment>
<dbReference type="GO" id="GO:0071949">
    <property type="term" value="F:FAD binding"/>
    <property type="evidence" value="ECO:0007669"/>
    <property type="project" value="InterPro"/>
</dbReference>
<organism evidence="6 7">
    <name type="scientific">Cryomyces minteri</name>
    <dbReference type="NCBI Taxonomy" id="331657"/>
    <lineage>
        <taxon>Eukaryota</taxon>
        <taxon>Fungi</taxon>
        <taxon>Dikarya</taxon>
        <taxon>Ascomycota</taxon>
        <taxon>Pezizomycotina</taxon>
        <taxon>Dothideomycetes</taxon>
        <taxon>Dothideomycetes incertae sedis</taxon>
        <taxon>Cryomyces</taxon>
    </lineage>
</organism>
<dbReference type="AlphaFoldDB" id="A0A4V5NE82"/>
<gene>
    <name evidence="6" type="ORF">B0A49_06650</name>
</gene>
<dbReference type="InterPro" id="IPR016166">
    <property type="entry name" value="FAD-bd_PCMH"/>
</dbReference>
<evidence type="ECO:0000259" key="5">
    <source>
        <dbReference type="PROSITE" id="PS51387"/>
    </source>
</evidence>
<evidence type="ECO:0000256" key="1">
    <source>
        <dbReference type="ARBA" id="ARBA00005466"/>
    </source>
</evidence>
<dbReference type="Pfam" id="PF01565">
    <property type="entry name" value="FAD_binding_4"/>
    <property type="match status" value="1"/>
</dbReference>
<dbReference type="Gene3D" id="3.30.465.10">
    <property type="match status" value="1"/>
</dbReference>
<dbReference type="SUPFAM" id="SSF56176">
    <property type="entry name" value="FAD-binding/transporter-associated domain-like"/>
    <property type="match status" value="1"/>
</dbReference>
<evidence type="ECO:0000256" key="2">
    <source>
        <dbReference type="ARBA" id="ARBA00022630"/>
    </source>
</evidence>
<keyword evidence="3" id="KW-0274">FAD</keyword>
<evidence type="ECO:0000313" key="6">
    <source>
        <dbReference type="EMBL" id="TKA66239.1"/>
    </source>
</evidence>
<keyword evidence="4" id="KW-0560">Oxidoreductase</keyword>
<comment type="caution">
    <text evidence="6">The sequence shown here is derived from an EMBL/GenBank/DDBJ whole genome shotgun (WGS) entry which is preliminary data.</text>
</comment>
<dbReference type="Proteomes" id="UP000308768">
    <property type="component" value="Unassembled WGS sequence"/>
</dbReference>
<dbReference type="Gene3D" id="3.40.462.20">
    <property type="match status" value="1"/>
</dbReference>
<evidence type="ECO:0000256" key="4">
    <source>
        <dbReference type="ARBA" id="ARBA00023002"/>
    </source>
</evidence>
<dbReference type="InterPro" id="IPR016169">
    <property type="entry name" value="FAD-bd_PCMH_sub2"/>
</dbReference>
<dbReference type="InterPro" id="IPR016167">
    <property type="entry name" value="FAD-bd_PCMH_sub1"/>
</dbReference>
<sequence length="488" mass="54240">MRNSGGKKYVTSLLPLQLGKKIQEEISDFELSRALPGKVWFPDDAEYRAQQAEYWLRQEAKDLHPNCRVTPASAEDVANTIKVVVSTNSAFAVKAGGHSSVSGASKIDEGVTIDMSSMSRVEVAHDQQSVLIGTRARWLDVYTALEQYGLSVSGSRASHVGVGGYVLGGGFSWFSNQNGWTCDMVSECGVVLANGTVVLASYAHHSDLFWALRGGGSSFGIVTSFKLPALKHPQVYGGPIAFDDNELNSVFASFEKLNREAHLDVHSSGYLSFAYDQRHKEVYNTFYLINSRGEASSPAFAGFLRTPSRFSHLRKMNMSTSAMETNHSNDPGYRESKLTLTFRNDAALMCDIHSIFTYFAGTVDYEPEGRLAMTFQPLTASHIAHSDNALGLSAKDAPLILLSVELRWSSKSTTEYFEDVVRRFYETMRTLLEENEALHPFVYLNYAARWQDPFAGYGVESVQRMKRVRKMYGPDSVFDILQPGAFKF</sequence>
<keyword evidence="7" id="KW-1185">Reference proteome</keyword>
<dbReference type="STRING" id="331657.A0A4V5NE82"/>
<dbReference type="InterPro" id="IPR006094">
    <property type="entry name" value="Oxid_FAD_bind_N"/>
</dbReference>
<dbReference type="PANTHER" id="PTHR42973">
    <property type="entry name" value="BINDING OXIDOREDUCTASE, PUTATIVE (AFU_ORTHOLOGUE AFUA_1G17690)-RELATED"/>
    <property type="match status" value="1"/>
</dbReference>
<proteinExistence type="inferred from homology"/>
<dbReference type="EMBL" id="NAJN01001043">
    <property type="protein sequence ID" value="TKA66239.1"/>
    <property type="molecule type" value="Genomic_DNA"/>
</dbReference>
<dbReference type="Gene3D" id="3.30.43.10">
    <property type="entry name" value="Uridine Diphospho-n-acetylenolpyruvylglucosamine Reductase, domain 2"/>
    <property type="match status" value="1"/>
</dbReference>
<feature type="domain" description="FAD-binding PCMH-type" evidence="5">
    <location>
        <begin position="61"/>
        <end position="232"/>
    </location>
</feature>
<dbReference type="GO" id="GO:0016491">
    <property type="term" value="F:oxidoreductase activity"/>
    <property type="evidence" value="ECO:0007669"/>
    <property type="project" value="UniProtKB-KW"/>
</dbReference>
<evidence type="ECO:0000313" key="7">
    <source>
        <dbReference type="Proteomes" id="UP000308768"/>
    </source>
</evidence>
<dbReference type="PROSITE" id="PS51387">
    <property type="entry name" value="FAD_PCMH"/>
    <property type="match status" value="1"/>
</dbReference>
<dbReference type="OrthoDB" id="2151789at2759"/>
<reference evidence="6 7" key="1">
    <citation type="submission" date="2017-03" db="EMBL/GenBank/DDBJ databases">
        <title>Genomes of endolithic fungi from Antarctica.</title>
        <authorList>
            <person name="Coleine C."/>
            <person name="Masonjones S."/>
            <person name="Stajich J.E."/>
        </authorList>
    </citation>
    <scope>NUCLEOTIDE SEQUENCE [LARGE SCALE GENOMIC DNA]</scope>
    <source>
        <strain evidence="6 7">CCFEE 5187</strain>
    </source>
</reference>
<evidence type="ECO:0000256" key="3">
    <source>
        <dbReference type="ARBA" id="ARBA00022827"/>
    </source>
</evidence>
<dbReference type="InterPro" id="IPR036318">
    <property type="entry name" value="FAD-bd_PCMH-like_sf"/>
</dbReference>
<protein>
    <recommendedName>
        <fullName evidence="5">FAD-binding PCMH-type domain-containing protein</fullName>
    </recommendedName>
</protein>
<keyword evidence="2" id="KW-0285">Flavoprotein</keyword>
<name>A0A4V5NE82_9PEZI</name>